<dbReference type="Proteomes" id="UP000054516">
    <property type="component" value="Unassembled WGS sequence"/>
</dbReference>
<dbReference type="InterPro" id="IPR046347">
    <property type="entry name" value="bZIP_sf"/>
</dbReference>
<dbReference type="GO" id="GO:0003700">
    <property type="term" value="F:DNA-binding transcription factor activity"/>
    <property type="evidence" value="ECO:0007669"/>
    <property type="project" value="InterPro"/>
</dbReference>
<dbReference type="Gene3D" id="1.20.5.170">
    <property type="match status" value="1"/>
</dbReference>
<dbReference type="Pfam" id="PF07716">
    <property type="entry name" value="bZIP_2"/>
    <property type="match status" value="1"/>
</dbReference>
<gene>
    <name evidence="6" type="ORF">SAMD00023353_1700420</name>
</gene>
<dbReference type="InterPro" id="IPR000837">
    <property type="entry name" value="AP-1"/>
</dbReference>
<evidence type="ECO:0000256" key="1">
    <source>
        <dbReference type="ARBA" id="ARBA00023015"/>
    </source>
</evidence>
<evidence type="ECO:0000313" key="6">
    <source>
        <dbReference type="EMBL" id="GAW25962.1"/>
    </source>
</evidence>
<organism evidence="6">
    <name type="scientific">Rosellinia necatrix</name>
    <name type="common">White root-rot fungus</name>
    <dbReference type="NCBI Taxonomy" id="77044"/>
    <lineage>
        <taxon>Eukaryota</taxon>
        <taxon>Fungi</taxon>
        <taxon>Dikarya</taxon>
        <taxon>Ascomycota</taxon>
        <taxon>Pezizomycotina</taxon>
        <taxon>Sordariomycetes</taxon>
        <taxon>Xylariomycetidae</taxon>
        <taxon>Xylariales</taxon>
        <taxon>Xylariaceae</taxon>
        <taxon>Rosellinia</taxon>
    </lineage>
</organism>
<accession>A0A1S8A7K8</accession>
<dbReference type="OMA" id="WISNEAK"/>
<dbReference type="CDD" id="cd14687">
    <property type="entry name" value="bZIP_ATF2"/>
    <property type="match status" value="1"/>
</dbReference>
<dbReference type="PROSITE" id="PS50217">
    <property type="entry name" value="BZIP"/>
    <property type="match status" value="1"/>
</dbReference>
<dbReference type="AlphaFoldDB" id="A0A1S8A7K8"/>
<keyword evidence="2" id="KW-0238">DNA-binding</keyword>
<protein>
    <recommendedName>
        <fullName evidence="5">BZIP domain-containing protein</fullName>
    </recommendedName>
</protein>
<dbReference type="GO" id="GO:0006357">
    <property type="term" value="P:regulation of transcription by RNA polymerase II"/>
    <property type="evidence" value="ECO:0007669"/>
    <property type="project" value="InterPro"/>
</dbReference>
<dbReference type="SUPFAM" id="SSF57959">
    <property type="entry name" value="Leucine zipper domain"/>
    <property type="match status" value="1"/>
</dbReference>
<dbReference type="STRING" id="77044.A0A1S8A7K8"/>
<proteinExistence type="predicted"/>
<reference evidence="6" key="1">
    <citation type="submission" date="2016-03" db="EMBL/GenBank/DDBJ databases">
        <title>Draft genome sequence of Rosellinia necatrix.</title>
        <authorList>
            <person name="Kanematsu S."/>
        </authorList>
    </citation>
    <scope>NUCLEOTIDE SEQUENCE [LARGE SCALE GENOMIC DNA]</scope>
    <source>
        <strain evidence="6">W97</strain>
    </source>
</reference>
<evidence type="ECO:0000313" key="7">
    <source>
        <dbReference type="Proteomes" id="UP000054516"/>
    </source>
</evidence>
<evidence type="ECO:0000259" key="5">
    <source>
        <dbReference type="PROSITE" id="PS50217"/>
    </source>
</evidence>
<evidence type="ECO:0000256" key="2">
    <source>
        <dbReference type="ARBA" id="ARBA00023125"/>
    </source>
</evidence>
<keyword evidence="1" id="KW-0805">Transcription regulation</keyword>
<dbReference type="PANTHER" id="PTHR23351:SF24">
    <property type="entry name" value="ACTIVATING TRANSCRIPTION FACTOR 3-RELATED"/>
    <property type="match status" value="1"/>
</dbReference>
<evidence type="ECO:0000256" key="4">
    <source>
        <dbReference type="SAM" id="MobiDB-lite"/>
    </source>
</evidence>
<keyword evidence="7" id="KW-1185">Reference proteome</keyword>
<dbReference type="InterPro" id="IPR004827">
    <property type="entry name" value="bZIP"/>
</dbReference>
<feature type="domain" description="BZIP" evidence="5">
    <location>
        <begin position="116"/>
        <end position="175"/>
    </location>
</feature>
<dbReference type="EMBL" id="DF977462">
    <property type="protein sequence ID" value="GAW25962.1"/>
    <property type="molecule type" value="Genomic_DNA"/>
</dbReference>
<dbReference type="SMART" id="SM00338">
    <property type="entry name" value="BRLZ"/>
    <property type="match status" value="1"/>
</dbReference>
<sequence length="197" mass="21954">MVTLEKYAFHRLAFLASRGLCPLLTAEKPWPLLETGDTNQHNVTCFHIPTAEWPSELALDMAGGELGSRTAPTTATQYNLAPQNSSLEPENGSTGAGKKAMSSTSSVSPGDTPVTKRRRVQNKLAAARCRRKAKHGEDELQRRERDLLRENRILNVHASLLREEVLQLKHEILRHSQCDTGHIHRYIQRTAEQLGGS</sequence>
<name>A0A1S8A7K8_ROSNE</name>
<feature type="region of interest" description="Disordered" evidence="4">
    <location>
        <begin position="67"/>
        <end position="119"/>
    </location>
</feature>
<feature type="compositionally biased region" description="Polar residues" evidence="4">
    <location>
        <begin position="70"/>
        <end position="93"/>
    </location>
</feature>
<dbReference type="PANTHER" id="PTHR23351">
    <property type="entry name" value="FOS TRANSCRIPTION FACTOR-RELATED"/>
    <property type="match status" value="1"/>
</dbReference>
<keyword evidence="3" id="KW-0804">Transcription</keyword>
<dbReference type="OrthoDB" id="295274at2759"/>
<dbReference type="PROSITE" id="PS00036">
    <property type="entry name" value="BZIP_BASIC"/>
    <property type="match status" value="1"/>
</dbReference>
<dbReference type="GO" id="GO:0003677">
    <property type="term" value="F:DNA binding"/>
    <property type="evidence" value="ECO:0007669"/>
    <property type="project" value="UniProtKB-KW"/>
</dbReference>
<evidence type="ECO:0000256" key="3">
    <source>
        <dbReference type="ARBA" id="ARBA00023163"/>
    </source>
</evidence>